<dbReference type="InterPro" id="IPR050213">
    <property type="entry name" value="GST_superfamily"/>
</dbReference>
<dbReference type="PROSITE" id="PS50405">
    <property type="entry name" value="GST_CTER"/>
    <property type="match status" value="1"/>
</dbReference>
<dbReference type="Pfam" id="PF14497">
    <property type="entry name" value="GST_C_3"/>
    <property type="match status" value="1"/>
</dbReference>
<evidence type="ECO:0000256" key="2">
    <source>
        <dbReference type="ARBA" id="ARBA00005861"/>
    </source>
</evidence>
<name>A0A7R8WSX4_9CRUS</name>
<evidence type="ECO:0000256" key="3">
    <source>
        <dbReference type="ARBA" id="ARBA00007297"/>
    </source>
</evidence>
<comment type="subunit">
    <text evidence="4">Homodimer.</text>
</comment>
<comment type="catalytic activity">
    <reaction evidence="8">
        <text>RX + glutathione = an S-substituted glutathione + a halide anion + H(+)</text>
        <dbReference type="Rhea" id="RHEA:16437"/>
        <dbReference type="ChEBI" id="CHEBI:15378"/>
        <dbReference type="ChEBI" id="CHEBI:16042"/>
        <dbReference type="ChEBI" id="CHEBI:17792"/>
        <dbReference type="ChEBI" id="CHEBI:57925"/>
        <dbReference type="ChEBI" id="CHEBI:90779"/>
        <dbReference type="EC" id="2.5.1.18"/>
    </reaction>
</comment>
<dbReference type="PANTHER" id="PTHR11571:SF222">
    <property type="entry name" value="GLUTATHIONE TRANSFERASE"/>
    <property type="match status" value="1"/>
</dbReference>
<evidence type="ECO:0000313" key="9">
    <source>
        <dbReference type="EMBL" id="CAD7233948.1"/>
    </source>
</evidence>
<dbReference type="GO" id="GO:0042802">
    <property type="term" value="F:identical protein binding"/>
    <property type="evidence" value="ECO:0007669"/>
    <property type="project" value="UniProtKB-ARBA"/>
</dbReference>
<dbReference type="SUPFAM" id="SSF52833">
    <property type="entry name" value="Thioredoxin-like"/>
    <property type="match status" value="1"/>
</dbReference>
<organism evidence="9">
    <name type="scientific">Cyprideis torosa</name>
    <dbReference type="NCBI Taxonomy" id="163714"/>
    <lineage>
        <taxon>Eukaryota</taxon>
        <taxon>Metazoa</taxon>
        <taxon>Ecdysozoa</taxon>
        <taxon>Arthropoda</taxon>
        <taxon>Crustacea</taxon>
        <taxon>Oligostraca</taxon>
        <taxon>Ostracoda</taxon>
        <taxon>Podocopa</taxon>
        <taxon>Podocopida</taxon>
        <taxon>Cytherocopina</taxon>
        <taxon>Cytheroidea</taxon>
        <taxon>Cytherideidae</taxon>
        <taxon>Cyprideis</taxon>
    </lineage>
</organism>
<dbReference type="EMBL" id="OB667349">
    <property type="protein sequence ID" value="CAD7233948.1"/>
    <property type="molecule type" value="Genomic_DNA"/>
</dbReference>
<keyword evidence="6" id="KW-0808">Transferase</keyword>
<evidence type="ECO:0000256" key="8">
    <source>
        <dbReference type="ARBA" id="ARBA00047960"/>
    </source>
</evidence>
<dbReference type="SFLD" id="SFLDG00363">
    <property type="entry name" value="AMPS_(cytGST):_Alpha-__Mu-__Pi"/>
    <property type="match status" value="1"/>
</dbReference>
<comment type="function">
    <text evidence="1">Conjugation of reduced glutathione to a wide number of exogenous and endogenous hydrophobic electrophiles.</text>
</comment>
<evidence type="ECO:0000256" key="5">
    <source>
        <dbReference type="ARBA" id="ARBA00012452"/>
    </source>
</evidence>
<protein>
    <recommendedName>
        <fullName evidence="5">glutathione transferase</fullName>
        <ecNumber evidence="5">2.5.1.18</ecNumber>
    </recommendedName>
    <alternativeName>
        <fullName evidence="7">GST class-pi</fullName>
    </alternativeName>
</protein>
<evidence type="ECO:0000256" key="1">
    <source>
        <dbReference type="ARBA" id="ARBA00003701"/>
    </source>
</evidence>
<dbReference type="InterPro" id="IPR036249">
    <property type="entry name" value="Thioredoxin-like_sf"/>
</dbReference>
<dbReference type="Gene3D" id="1.20.1050.10">
    <property type="match status" value="1"/>
</dbReference>
<dbReference type="Gene3D" id="3.40.30.10">
    <property type="entry name" value="Glutaredoxin"/>
    <property type="match status" value="1"/>
</dbReference>
<comment type="similarity">
    <text evidence="3">Belongs to the GST superfamily. Pi family.</text>
</comment>
<dbReference type="GO" id="GO:0004364">
    <property type="term" value="F:glutathione transferase activity"/>
    <property type="evidence" value="ECO:0007669"/>
    <property type="project" value="UniProtKB-EC"/>
</dbReference>
<evidence type="ECO:0000256" key="7">
    <source>
        <dbReference type="ARBA" id="ARBA00032759"/>
    </source>
</evidence>
<dbReference type="PRINTS" id="PR01267">
    <property type="entry name" value="GSTRNSFRASEM"/>
</dbReference>
<dbReference type="InterPro" id="IPR004045">
    <property type="entry name" value="Glutathione_S-Trfase_N"/>
</dbReference>
<dbReference type="SUPFAM" id="SSF47616">
    <property type="entry name" value="GST C-terminal domain-like"/>
    <property type="match status" value="1"/>
</dbReference>
<dbReference type="GO" id="GO:0006749">
    <property type="term" value="P:glutathione metabolic process"/>
    <property type="evidence" value="ECO:0007669"/>
    <property type="project" value="TreeGrafter"/>
</dbReference>
<dbReference type="AlphaFoldDB" id="A0A7R8WSX4"/>
<gene>
    <name evidence="9" type="ORF">CTOB1V02_LOCUS11766</name>
</gene>
<dbReference type="InterPro" id="IPR040079">
    <property type="entry name" value="Glutathione_S-Trfase"/>
</dbReference>
<evidence type="ECO:0000256" key="4">
    <source>
        <dbReference type="ARBA" id="ARBA00011738"/>
    </source>
</evidence>
<accession>A0A7R8WSX4</accession>
<dbReference type="InterPro" id="IPR010987">
    <property type="entry name" value="Glutathione-S-Trfase_C-like"/>
</dbReference>
<dbReference type="SFLD" id="SFLDS00019">
    <property type="entry name" value="Glutathione_Transferase_(cytos"/>
    <property type="match status" value="1"/>
</dbReference>
<dbReference type="InterPro" id="IPR036282">
    <property type="entry name" value="Glutathione-S-Trfase_C_sf"/>
</dbReference>
<dbReference type="PROSITE" id="PS50404">
    <property type="entry name" value="GST_NTER"/>
    <property type="match status" value="1"/>
</dbReference>
<dbReference type="Pfam" id="PF02798">
    <property type="entry name" value="GST_N"/>
    <property type="match status" value="1"/>
</dbReference>
<sequence length="234" mass="27225">MAPVLGYWKTRGYVAPIQYLLEYAGEPYDLKWYTVGPPPDLSREMWLKEKFTLGLDFPNLPYYIDGDVKLTQSVAILRYIGRKKDLAGKSEREKQMVDVAELQVTDLRLALVNLFYRNWNDEGKKAFLNPDERGTLPAHLKLLNGYLENRKFLAGDQITYPDFLLYECLEWALFAFPNCLDDFQKVKEFHQTMHDLPSMEKFRASDKCISWPITSPFAGFGFNPEDRKGRFPDA</sequence>
<comment type="similarity">
    <text evidence="2">Belongs to the GST superfamily. Mu family.</text>
</comment>
<dbReference type="PANTHER" id="PTHR11571">
    <property type="entry name" value="GLUTATHIONE S-TRANSFERASE"/>
    <property type="match status" value="1"/>
</dbReference>
<dbReference type="FunFam" id="1.20.1050.10:FF:000020">
    <property type="entry name" value="Glutathione S-transferase P 1"/>
    <property type="match status" value="1"/>
</dbReference>
<dbReference type="OrthoDB" id="4951845at2759"/>
<evidence type="ECO:0000256" key="6">
    <source>
        <dbReference type="ARBA" id="ARBA00022679"/>
    </source>
</evidence>
<dbReference type="CDD" id="cd03075">
    <property type="entry name" value="GST_N_Mu"/>
    <property type="match status" value="1"/>
</dbReference>
<reference evidence="9" key="1">
    <citation type="submission" date="2020-11" db="EMBL/GenBank/DDBJ databases">
        <authorList>
            <person name="Tran Van P."/>
        </authorList>
    </citation>
    <scope>NUCLEOTIDE SEQUENCE</scope>
</reference>
<dbReference type="InterPro" id="IPR003081">
    <property type="entry name" value="GST_mu"/>
</dbReference>
<dbReference type="EC" id="2.5.1.18" evidence="5"/>
<dbReference type="SFLD" id="SFLDG01205">
    <property type="entry name" value="AMPS.1"/>
    <property type="match status" value="1"/>
</dbReference>
<dbReference type="InterPro" id="IPR004046">
    <property type="entry name" value="GST_C"/>
</dbReference>
<proteinExistence type="inferred from homology"/>